<dbReference type="EMBL" id="AP018448">
    <property type="protein sequence ID" value="BBC33472.1"/>
    <property type="molecule type" value="Genomic_DNA"/>
</dbReference>
<feature type="region of interest" description="Disordered" evidence="1">
    <location>
        <begin position="1"/>
        <end position="50"/>
    </location>
</feature>
<evidence type="ECO:0000313" key="2">
    <source>
        <dbReference type="EMBL" id="BBC33472.1"/>
    </source>
</evidence>
<protein>
    <submittedName>
        <fullName evidence="2">Uncharacterized protein</fullName>
    </submittedName>
</protein>
<feature type="region of interest" description="Disordered" evidence="1">
    <location>
        <begin position="119"/>
        <end position="144"/>
    </location>
</feature>
<proteinExistence type="predicted"/>
<reference evidence="2 3" key="2">
    <citation type="journal article" date="2023" name="ChemBioChem">
        <title>Acyltransferase Domain Exchange between Two Independent Type I Polyketide Synthases in the Same Producer Strain of Macrolide Antibiotics.</title>
        <authorList>
            <person name="Kudo F."/>
            <person name="Kishikawa K."/>
            <person name="Tsuboi K."/>
            <person name="Kido T."/>
            <person name="Usui T."/>
            <person name="Hashimoto J."/>
            <person name="Shin-Ya K."/>
            <person name="Miyanaga A."/>
            <person name="Eguchi T."/>
        </authorList>
    </citation>
    <scope>NUCLEOTIDE SEQUENCE [LARGE SCALE GENOMIC DNA]</scope>
    <source>
        <strain evidence="2 3">A-8890</strain>
    </source>
</reference>
<dbReference type="Proteomes" id="UP001321542">
    <property type="component" value="Chromosome"/>
</dbReference>
<accession>A0ABN5VJF2</accession>
<gene>
    <name evidence="2" type="ORF">SGFS_047660</name>
</gene>
<evidence type="ECO:0000256" key="1">
    <source>
        <dbReference type="SAM" id="MobiDB-lite"/>
    </source>
</evidence>
<evidence type="ECO:0000313" key="3">
    <source>
        <dbReference type="Proteomes" id="UP001321542"/>
    </source>
</evidence>
<name>A0ABN5VJF2_9ACTN</name>
<keyword evidence="3" id="KW-1185">Reference proteome</keyword>
<sequence length="144" mass="14900">MLDTGPPGEPAETGEGLGVENEQRRWHRCGNRPSYASGMSSGTWPEMRRLPTLAPEPTVVNTELRTFCAASLSLRESGGGSRTPPRLPAHVLSANQVTDGGGTASGGYPGVGPYQALVDGRGCGPPVPPSVPPPVLPEEQEGCA</sequence>
<reference evidence="2 3" key="1">
    <citation type="journal article" date="2010" name="ChemBioChem">
        <title>Cloning and characterization of the biosynthetic gene cluster of 16-membered macrolide antibiotic FD-891: involvement of a dual functional cytochrome P450 monooxygenase catalyzing epoxidation and hydroxylation.</title>
        <authorList>
            <person name="Kudo F."/>
            <person name="Motegi A."/>
            <person name="Mizoue K."/>
            <person name="Eguchi T."/>
        </authorList>
    </citation>
    <scope>NUCLEOTIDE SEQUENCE [LARGE SCALE GENOMIC DNA]</scope>
    <source>
        <strain evidence="2 3">A-8890</strain>
    </source>
</reference>
<organism evidence="2 3">
    <name type="scientific">Streptomyces graminofaciens</name>
    <dbReference type="NCBI Taxonomy" id="68212"/>
    <lineage>
        <taxon>Bacteria</taxon>
        <taxon>Bacillati</taxon>
        <taxon>Actinomycetota</taxon>
        <taxon>Actinomycetes</taxon>
        <taxon>Kitasatosporales</taxon>
        <taxon>Streptomycetaceae</taxon>
        <taxon>Streptomyces</taxon>
    </lineage>
</organism>
<feature type="compositionally biased region" description="Pro residues" evidence="1">
    <location>
        <begin position="125"/>
        <end position="136"/>
    </location>
</feature>